<keyword evidence="2" id="KW-0808">Transferase</keyword>
<dbReference type="KEGG" id="sru:SRU_2632"/>
<proteinExistence type="inferred from homology"/>
<evidence type="ECO:0000256" key="2">
    <source>
        <dbReference type="ARBA" id="ARBA00022679"/>
    </source>
</evidence>
<dbReference type="STRING" id="309807.SRU_2632"/>
<dbReference type="InterPro" id="IPR027417">
    <property type="entry name" value="P-loop_NTPase"/>
</dbReference>
<dbReference type="Gene3D" id="3.40.50.300">
    <property type="entry name" value="P-loop containing nucleotide triphosphate hydrolases"/>
    <property type="match status" value="1"/>
</dbReference>
<evidence type="ECO:0000259" key="3">
    <source>
        <dbReference type="Pfam" id="PF00685"/>
    </source>
</evidence>
<dbReference type="HOGENOM" id="CLU_027239_4_1_10"/>
<evidence type="ECO:0000313" key="4">
    <source>
        <dbReference type="EMBL" id="ABC44064.1"/>
    </source>
</evidence>
<dbReference type="EnsemblBacteria" id="ABC44064">
    <property type="protein sequence ID" value="ABC44064"/>
    <property type="gene ID" value="SRU_2632"/>
</dbReference>
<dbReference type="Proteomes" id="UP000008674">
    <property type="component" value="Chromosome"/>
</dbReference>
<evidence type="ECO:0000256" key="1">
    <source>
        <dbReference type="ARBA" id="ARBA00005771"/>
    </source>
</evidence>
<dbReference type="AlphaFoldDB" id="Q2RZA1"/>
<sequence>MLVLICEKLLMGLSLFAREKVYRTVRVRHDGRSPPSRIGSPPVIGRRPGFLNPGPEPLWPLWARDAGAPLLVRCLRCIYARPVWSPNRKAFRSLSSVPLAHFLRSPAMQFVASYPKSGNTWVRLVAAAYTLSDEELMNALKYPTASADLPATLQYTDVERYQYQTISPFPLSQISFPVEVRLRPAAMLVLNREKNLTTSQRPALIKSHHIHGEVNNIDLWNGQWVEHVVNPIRDPREICCSFAAHRDMDYEETAEFMNDSQARMGEENERVESLLTTWSTHVRSWQNAGELPVHTVRYEDLQANPVAEFYDILDFLEVPDLTEERVEDAVERTRFERMQAMEAEHGFHERTADQAQFFRSGETDGWKDELPTDVARKIEKDHGDVMEQFGYL</sequence>
<organism evidence="4 5">
    <name type="scientific">Salinibacter ruber (strain DSM 13855 / M31)</name>
    <dbReference type="NCBI Taxonomy" id="309807"/>
    <lineage>
        <taxon>Bacteria</taxon>
        <taxon>Pseudomonadati</taxon>
        <taxon>Rhodothermota</taxon>
        <taxon>Rhodothermia</taxon>
        <taxon>Rhodothermales</taxon>
        <taxon>Salinibacteraceae</taxon>
        <taxon>Salinibacter</taxon>
    </lineage>
</organism>
<protein>
    <submittedName>
        <fullName evidence="4">Aryl sulfotransferase</fullName>
    </submittedName>
</protein>
<dbReference type="Pfam" id="PF00685">
    <property type="entry name" value="Sulfotransfer_1"/>
    <property type="match status" value="1"/>
</dbReference>
<comment type="similarity">
    <text evidence="1">Belongs to the sulfotransferase 1 family.</text>
</comment>
<dbReference type="InterPro" id="IPR000863">
    <property type="entry name" value="Sulfotransferase_dom"/>
</dbReference>
<dbReference type="GO" id="GO:0008146">
    <property type="term" value="F:sulfotransferase activity"/>
    <property type="evidence" value="ECO:0007669"/>
    <property type="project" value="InterPro"/>
</dbReference>
<name>Q2RZA1_SALRD</name>
<dbReference type="eggNOG" id="ENOG502ZB7Q">
    <property type="taxonomic scope" value="Bacteria"/>
</dbReference>
<dbReference type="PANTHER" id="PTHR11783">
    <property type="entry name" value="SULFOTRANSFERASE SULT"/>
    <property type="match status" value="1"/>
</dbReference>
<dbReference type="SUPFAM" id="SSF52540">
    <property type="entry name" value="P-loop containing nucleoside triphosphate hydrolases"/>
    <property type="match status" value="1"/>
</dbReference>
<dbReference type="EMBL" id="CP000159">
    <property type="protein sequence ID" value="ABC44064.1"/>
    <property type="molecule type" value="Genomic_DNA"/>
</dbReference>
<accession>Q2RZA1</accession>
<feature type="domain" description="Sulfotransferase" evidence="3">
    <location>
        <begin position="110"/>
        <end position="390"/>
    </location>
</feature>
<evidence type="ECO:0000313" key="5">
    <source>
        <dbReference type="Proteomes" id="UP000008674"/>
    </source>
</evidence>
<reference evidence="4 5" key="1">
    <citation type="journal article" date="2005" name="Proc. Natl. Acad. Sci. U.S.A.">
        <title>The genome of Salinibacter ruber: convergence and gene exchange among hyperhalophilic bacteria and archaea.</title>
        <authorList>
            <person name="Mongodin E.F."/>
            <person name="Nelson K.E."/>
            <person name="Daugherty S."/>
            <person name="Deboy R.T."/>
            <person name="Wister J."/>
            <person name="Khouri H."/>
            <person name="Weidman J."/>
            <person name="Walsh D.A."/>
            <person name="Papke R.T."/>
            <person name="Sanchez Perez G."/>
            <person name="Sharma A.K."/>
            <person name="Nesbo C.L."/>
            <person name="MacLeod D."/>
            <person name="Bapteste E."/>
            <person name="Doolittle W.F."/>
            <person name="Charlebois R.L."/>
            <person name="Legault B."/>
            <person name="Rodriguez-Valera F."/>
        </authorList>
    </citation>
    <scope>NUCLEOTIDE SEQUENCE [LARGE SCALE GENOMIC DNA]</scope>
    <source>
        <strain evidence="5">DSM 13855 / CECT 5946 / M31</strain>
    </source>
</reference>
<dbReference type="OrthoDB" id="1437579at2"/>
<gene>
    <name evidence="4" type="ordered locus">SRU_2632</name>
</gene>
<keyword evidence="5" id="KW-1185">Reference proteome</keyword>